<accession>A0AAD1T3Q9</accession>
<gene>
    <name evidence="2" type="ORF">PECUL_23A056548</name>
</gene>
<dbReference type="AlphaFoldDB" id="A0AAD1T3Q9"/>
<keyword evidence="3" id="KW-1185">Reference proteome</keyword>
<evidence type="ECO:0000313" key="3">
    <source>
        <dbReference type="Proteomes" id="UP001295444"/>
    </source>
</evidence>
<name>A0AAD1T3Q9_PELCU</name>
<dbReference type="EMBL" id="OW240920">
    <property type="protein sequence ID" value="CAH2314537.1"/>
    <property type="molecule type" value="Genomic_DNA"/>
</dbReference>
<organism evidence="2 3">
    <name type="scientific">Pelobates cultripes</name>
    <name type="common">Western spadefoot toad</name>
    <dbReference type="NCBI Taxonomy" id="61616"/>
    <lineage>
        <taxon>Eukaryota</taxon>
        <taxon>Metazoa</taxon>
        <taxon>Chordata</taxon>
        <taxon>Craniata</taxon>
        <taxon>Vertebrata</taxon>
        <taxon>Euteleostomi</taxon>
        <taxon>Amphibia</taxon>
        <taxon>Batrachia</taxon>
        <taxon>Anura</taxon>
        <taxon>Pelobatoidea</taxon>
        <taxon>Pelobatidae</taxon>
        <taxon>Pelobates</taxon>
    </lineage>
</organism>
<reference evidence="2" key="1">
    <citation type="submission" date="2022-03" db="EMBL/GenBank/DDBJ databases">
        <authorList>
            <person name="Alioto T."/>
            <person name="Alioto T."/>
            <person name="Gomez Garrido J."/>
        </authorList>
    </citation>
    <scope>NUCLEOTIDE SEQUENCE</scope>
</reference>
<evidence type="ECO:0000313" key="2">
    <source>
        <dbReference type="EMBL" id="CAH2314537.1"/>
    </source>
</evidence>
<evidence type="ECO:0000256" key="1">
    <source>
        <dbReference type="SAM" id="MobiDB-lite"/>
    </source>
</evidence>
<dbReference type="Proteomes" id="UP001295444">
    <property type="component" value="Chromosome 09"/>
</dbReference>
<protein>
    <submittedName>
        <fullName evidence="2">Uncharacterized protein</fullName>
    </submittedName>
</protein>
<feature type="region of interest" description="Disordered" evidence="1">
    <location>
        <begin position="19"/>
        <end position="44"/>
    </location>
</feature>
<proteinExistence type="predicted"/>
<sequence length="105" mass="11263">MKKDSVRCFSAPRNKMAAGLGRRGRRLPAGTGSAFPGSKTTGETSVEIRAKGNWSNLTETGAHNGEDFGEALCSHIVVLEEYLTAQQNGAVSFKELEGEDNDYIA</sequence>